<dbReference type="Gene3D" id="1.25.40.10">
    <property type="entry name" value="Tetratricopeptide repeat domain"/>
    <property type="match status" value="8"/>
</dbReference>
<dbReference type="EMBL" id="JMIH01000016">
    <property type="protein sequence ID" value="KEO74011.1"/>
    <property type="molecule type" value="Genomic_DNA"/>
</dbReference>
<keyword evidence="1" id="KW-0802">TPR repeat</keyword>
<dbReference type="InterPro" id="IPR011990">
    <property type="entry name" value="TPR-like_helical_dom_sf"/>
</dbReference>
<name>A0A074KVK2_9BACT</name>
<dbReference type="Proteomes" id="UP000027821">
    <property type="component" value="Unassembled WGS sequence"/>
</dbReference>
<dbReference type="OrthoDB" id="9814448at2"/>
<dbReference type="AlphaFoldDB" id="A0A074KVK2"/>
<feature type="repeat" description="TPR" evidence="1">
    <location>
        <begin position="614"/>
        <end position="647"/>
    </location>
</feature>
<dbReference type="SMART" id="SM00028">
    <property type="entry name" value="TPR"/>
    <property type="match status" value="14"/>
</dbReference>
<dbReference type="eggNOG" id="COG1729">
    <property type="taxonomic scope" value="Bacteria"/>
</dbReference>
<dbReference type="PANTHER" id="PTHR12558">
    <property type="entry name" value="CELL DIVISION CYCLE 16,23,27"/>
    <property type="match status" value="1"/>
</dbReference>
<reference evidence="3 4" key="1">
    <citation type="submission" date="2014-04" db="EMBL/GenBank/DDBJ databases">
        <title>Characterization and application of a salt tolerant electro-active bacterium.</title>
        <authorList>
            <person name="Yang L."/>
            <person name="Wei S."/>
            <person name="Tay Q.X.M."/>
        </authorList>
    </citation>
    <scope>NUCLEOTIDE SEQUENCE [LARGE SCALE GENOMIC DNA]</scope>
    <source>
        <strain evidence="3 4">LY1</strain>
    </source>
</reference>
<feature type="repeat" description="TPR" evidence="1">
    <location>
        <begin position="502"/>
        <end position="535"/>
    </location>
</feature>
<dbReference type="InterPro" id="IPR019734">
    <property type="entry name" value="TPR_rpt"/>
</dbReference>
<keyword evidence="2" id="KW-0732">Signal</keyword>
<evidence type="ECO:0000256" key="2">
    <source>
        <dbReference type="SAM" id="SignalP"/>
    </source>
</evidence>
<evidence type="ECO:0000256" key="1">
    <source>
        <dbReference type="PROSITE-ProRule" id="PRU00339"/>
    </source>
</evidence>
<comment type="caution">
    <text evidence="3">The sequence shown here is derived from an EMBL/GenBank/DDBJ whole genome shotgun (WGS) entry which is preliminary data.</text>
</comment>
<dbReference type="eggNOG" id="COG0457">
    <property type="taxonomic scope" value="Bacteria"/>
</dbReference>
<proteinExistence type="predicted"/>
<accession>A0A074KVK2</accession>
<dbReference type="STRING" id="1048983.EL17_07620"/>
<evidence type="ECO:0000313" key="3">
    <source>
        <dbReference type="EMBL" id="KEO74011.1"/>
    </source>
</evidence>
<keyword evidence="4" id="KW-1185">Reference proteome</keyword>
<feature type="repeat" description="TPR" evidence="1">
    <location>
        <begin position="138"/>
        <end position="171"/>
    </location>
</feature>
<organism evidence="3 4">
    <name type="scientific">Anditalea andensis</name>
    <dbReference type="NCBI Taxonomy" id="1048983"/>
    <lineage>
        <taxon>Bacteria</taxon>
        <taxon>Pseudomonadati</taxon>
        <taxon>Bacteroidota</taxon>
        <taxon>Cytophagia</taxon>
        <taxon>Cytophagales</taxon>
        <taxon>Cytophagaceae</taxon>
        <taxon>Anditalea</taxon>
    </lineage>
</organism>
<protein>
    <submittedName>
        <fullName evidence="3">ATP synthase F1 subunit delta</fullName>
    </submittedName>
</protein>
<feature type="chain" id="PRO_5001697589" evidence="2">
    <location>
        <begin position="20"/>
        <end position="994"/>
    </location>
</feature>
<feature type="signal peptide" evidence="2">
    <location>
        <begin position="1"/>
        <end position="19"/>
    </location>
</feature>
<dbReference type="SUPFAM" id="SSF48452">
    <property type="entry name" value="TPR-like"/>
    <property type="match status" value="5"/>
</dbReference>
<sequence>MKKSSLILLACISMYQANAQSTLYQNSIDKKFDDGLELFHKNQFSASKFHFEHLKSRLLADNQQVESEFYHAVSALKLDNPDGPSRLIDFTGRNPDHPMANEAGYVLGNYHFENRDYRSAITSFNRVNRGQVDDEQLADILFKTGYSFFQLKDYKNASSYFEQVKRMRSDYTPDAYYYSGYVAMETGNFDKAIADFREADKTRFYADKVPYMLSSLYYRQGYYAELIAYAGPIVETRGTLDRKEEIYLLLAEAYFEKRNFPEAARFYDAFSAARKGTMSRDQKYKAGVAQFEVTNYDKATNYFKEVALENDRLGQVSSYYLGHSYLKVNNPQFAVNSFSAAYKSDHDDRIKEEALFNYAKVSLERGVFQDAVMALDNYLDNYPRGSHVREVEELLSDALVNTNNYLRAIEHIEKLPRKSDRIKSAYQKVAYYQGITYYNDSKFNPAINYFTKSQSYPMDRELVHQADFWKGESYAAQNKLPEAIKAYEAVVSSARGSDPALVKTHYGLGYAYFNTQQYDKAERQFRSFVDKVNQNAERENYEDALVRLGDTYYVQKKQADAQSTYQRAIQERSRYSDYAHFRSGVVLNFQNRNAEAIRELNQVIERYANSNHLDDAIFQKAQINMEETRYNDAVEGFTRLINTRPNSPFIPYALEGRAVANYSLKNYDNTINDYKKILDTYPNSANADAALVGLQEALALQGRSGEFSQQLGKYRASNPDNKSLQNVEFEAAKNLFFSQSFKESIRAFEDYLRNYPTSAQSGEAKYFIGDAYLRLGDRDSALRTFYDLEKSATSVQKVRAIQKIGEIEFDRNNYQRAIPYLITSAKNARNKIEEYEAFRRLMSSYYETEKYDSANHYADRVISLGNVTAEATSLAKLLKAKSFKKKGDKTRSDDMLMELVNEARNAQGAEALYLLALSFHERGNFTQSNETIFDFSSPFGAYDYWYGRSFLLLADNYLKMGEKFQAKATLESVVERSANEEIKNEARKKLAAIN</sequence>
<evidence type="ECO:0000313" key="4">
    <source>
        <dbReference type="Proteomes" id="UP000027821"/>
    </source>
</evidence>
<dbReference type="Pfam" id="PF13174">
    <property type="entry name" value="TPR_6"/>
    <property type="match status" value="4"/>
</dbReference>
<gene>
    <name evidence="3" type="ORF">EL17_07620</name>
</gene>
<dbReference type="PANTHER" id="PTHR12558:SF13">
    <property type="entry name" value="CELL DIVISION CYCLE PROTEIN 27 HOMOLOG"/>
    <property type="match status" value="1"/>
</dbReference>
<dbReference type="Pfam" id="PF13432">
    <property type="entry name" value="TPR_16"/>
    <property type="match status" value="4"/>
</dbReference>
<dbReference type="RefSeq" id="WP_035072715.1">
    <property type="nucleotide sequence ID" value="NZ_JMIH01000016.1"/>
</dbReference>
<dbReference type="PROSITE" id="PS50005">
    <property type="entry name" value="TPR"/>
    <property type="match status" value="3"/>
</dbReference>